<gene>
    <name evidence="2" type="ORF">C8E89_101175</name>
</gene>
<evidence type="ECO:0008006" key="4">
    <source>
        <dbReference type="Google" id="ProtNLM"/>
    </source>
</evidence>
<proteinExistence type="predicted"/>
<reference evidence="3" key="1">
    <citation type="submission" date="2018-05" db="EMBL/GenBank/DDBJ databases">
        <authorList>
            <person name="Deangelis K."/>
            <person name="Huntemann M."/>
            <person name="Clum A."/>
            <person name="Pillay M."/>
            <person name="Palaniappan K."/>
            <person name="Varghese N."/>
            <person name="Mikhailova N."/>
            <person name="Stamatis D."/>
            <person name="Reddy T."/>
            <person name="Daum C."/>
            <person name="Shapiro N."/>
            <person name="Ivanova N."/>
            <person name="Kyrpides N."/>
            <person name="Woyke T."/>
        </authorList>
    </citation>
    <scope>NUCLEOTIDE SEQUENCE [LARGE SCALE GENOMIC DNA]</scope>
    <source>
        <strain evidence="3">GAS496</strain>
    </source>
</reference>
<organism evidence="2 3">
    <name type="scientific">Mycolicibacterium moriokaense</name>
    <dbReference type="NCBI Taxonomy" id="39691"/>
    <lineage>
        <taxon>Bacteria</taxon>
        <taxon>Bacillati</taxon>
        <taxon>Actinomycetota</taxon>
        <taxon>Actinomycetes</taxon>
        <taxon>Mycobacteriales</taxon>
        <taxon>Mycobacteriaceae</taxon>
        <taxon>Mycolicibacterium</taxon>
    </lineage>
</organism>
<accession>A0A318HW43</accession>
<keyword evidence="1" id="KW-0472">Membrane</keyword>
<dbReference type="RefSeq" id="WP_110314189.1">
    <property type="nucleotide sequence ID" value="NZ_QJJU01000001.1"/>
</dbReference>
<evidence type="ECO:0000313" key="2">
    <source>
        <dbReference type="EMBL" id="PXX13027.1"/>
    </source>
</evidence>
<feature type="transmembrane region" description="Helical" evidence="1">
    <location>
        <begin position="33"/>
        <end position="49"/>
    </location>
</feature>
<protein>
    <recommendedName>
        <fullName evidence="4">Integral membrane protein</fullName>
    </recommendedName>
</protein>
<dbReference type="OrthoDB" id="4753611at2"/>
<feature type="transmembrane region" description="Helical" evidence="1">
    <location>
        <begin position="6"/>
        <end position="26"/>
    </location>
</feature>
<reference evidence="2 3" key="2">
    <citation type="submission" date="2018-06" db="EMBL/GenBank/DDBJ databases">
        <title>Sequencing of bacterial isolates from soil warming experiment in Harvard Forest, Massachusetts, USA.</title>
        <authorList>
            <person name="Deangelis K.PhD."/>
        </authorList>
    </citation>
    <scope>NUCLEOTIDE SEQUENCE [LARGE SCALE GENOMIC DNA]</scope>
    <source>
        <strain evidence="2 3">GAS496</strain>
    </source>
</reference>
<feature type="transmembrane region" description="Helical" evidence="1">
    <location>
        <begin position="120"/>
        <end position="141"/>
    </location>
</feature>
<feature type="transmembrane region" description="Helical" evidence="1">
    <location>
        <begin position="55"/>
        <end position="86"/>
    </location>
</feature>
<dbReference type="AlphaFoldDB" id="A0A318HW43"/>
<keyword evidence="1" id="KW-0812">Transmembrane</keyword>
<dbReference type="Proteomes" id="UP000247781">
    <property type="component" value="Unassembled WGS sequence"/>
</dbReference>
<comment type="caution">
    <text evidence="2">The sequence shown here is derived from an EMBL/GenBank/DDBJ whole genome shotgun (WGS) entry which is preliminary data.</text>
</comment>
<keyword evidence="3" id="KW-1185">Reference proteome</keyword>
<sequence length="143" mass="14023">MSAAAVAVTRGVSTAFGLVMVASAAVQADRPGVIAAVAATAAVLAGSVFRPAATIAVLLTVSVIVLADVPPLLTATSGLCAAAYLVLRHTAAVTAPTVVGAVGFTAAGLAAAALPIQLPWVPLAAPLAVLLLYVLVTRPFWAT</sequence>
<evidence type="ECO:0000313" key="3">
    <source>
        <dbReference type="Proteomes" id="UP000247781"/>
    </source>
</evidence>
<keyword evidence="1" id="KW-1133">Transmembrane helix</keyword>
<dbReference type="EMBL" id="QJJU01000001">
    <property type="protein sequence ID" value="PXX13027.1"/>
    <property type="molecule type" value="Genomic_DNA"/>
</dbReference>
<name>A0A318HW43_9MYCO</name>
<feature type="transmembrane region" description="Helical" evidence="1">
    <location>
        <begin position="93"/>
        <end position="114"/>
    </location>
</feature>
<evidence type="ECO:0000256" key="1">
    <source>
        <dbReference type="SAM" id="Phobius"/>
    </source>
</evidence>